<dbReference type="EMBL" id="BMJJ01000009">
    <property type="protein sequence ID" value="GGD28592.1"/>
    <property type="molecule type" value="Genomic_DNA"/>
</dbReference>
<gene>
    <name evidence="1" type="ORF">GCM10011335_34730</name>
</gene>
<sequence length="157" mass="16332">MSDDTAKTALDALVASAVNPSEPVTIAGGEILIRGISMMHFIAVLQKFPNIRSVLLSLIGAGDDIDEASTARQLIEALLDTGPEAISTVVAAGMGKAGDKNVVAAVLELSDDDLVLLLTSVVELTMPRGVVDFFDRFRVLAEKLGLKPAAAKTAESA</sequence>
<evidence type="ECO:0000313" key="1">
    <source>
        <dbReference type="EMBL" id="GGD28592.1"/>
    </source>
</evidence>
<protein>
    <submittedName>
        <fullName evidence="1">Uncharacterized protein</fullName>
    </submittedName>
</protein>
<keyword evidence="2" id="KW-1185">Reference proteome</keyword>
<evidence type="ECO:0000313" key="2">
    <source>
        <dbReference type="Proteomes" id="UP000613160"/>
    </source>
</evidence>
<dbReference type="Proteomes" id="UP000613160">
    <property type="component" value="Unassembled WGS sequence"/>
</dbReference>
<proteinExistence type="predicted"/>
<accession>A0A917DCF7</accession>
<reference evidence="1" key="2">
    <citation type="submission" date="2020-09" db="EMBL/GenBank/DDBJ databases">
        <authorList>
            <person name="Sun Q."/>
            <person name="Zhou Y."/>
        </authorList>
    </citation>
    <scope>NUCLEOTIDE SEQUENCE</scope>
    <source>
        <strain evidence="1">CGMCC 1.15493</strain>
    </source>
</reference>
<dbReference type="AlphaFoldDB" id="A0A917DCF7"/>
<dbReference type="RefSeq" id="WP_188853086.1">
    <property type="nucleotide sequence ID" value="NZ_BMJJ01000009.1"/>
</dbReference>
<comment type="caution">
    <text evidence="1">The sequence shown here is derived from an EMBL/GenBank/DDBJ whole genome shotgun (WGS) entry which is preliminary data.</text>
</comment>
<reference evidence="1" key="1">
    <citation type="journal article" date="2014" name="Int. J. Syst. Evol. Microbiol.">
        <title>Complete genome sequence of Corynebacterium casei LMG S-19264T (=DSM 44701T), isolated from a smear-ripened cheese.</title>
        <authorList>
            <consortium name="US DOE Joint Genome Institute (JGI-PGF)"/>
            <person name="Walter F."/>
            <person name="Albersmeier A."/>
            <person name="Kalinowski J."/>
            <person name="Ruckert C."/>
        </authorList>
    </citation>
    <scope>NUCLEOTIDE SEQUENCE</scope>
    <source>
        <strain evidence="1">CGMCC 1.15493</strain>
    </source>
</reference>
<organism evidence="1 2">
    <name type="scientific">Aureimonas glaciei</name>
    <dbReference type="NCBI Taxonomy" id="1776957"/>
    <lineage>
        <taxon>Bacteria</taxon>
        <taxon>Pseudomonadati</taxon>
        <taxon>Pseudomonadota</taxon>
        <taxon>Alphaproteobacteria</taxon>
        <taxon>Hyphomicrobiales</taxon>
        <taxon>Aurantimonadaceae</taxon>
        <taxon>Aureimonas</taxon>
    </lineage>
</organism>
<name>A0A917DCF7_9HYPH</name>